<evidence type="ECO:0000313" key="1">
    <source>
        <dbReference type="EMBL" id="EDV93557.1"/>
    </source>
</evidence>
<dbReference type="SUPFAM" id="SSF53720">
    <property type="entry name" value="ALDH-like"/>
    <property type="match status" value="1"/>
</dbReference>
<dbReference type="Pfam" id="PF07368">
    <property type="entry name" value="DUF1487"/>
    <property type="match status" value="1"/>
</dbReference>
<dbReference type="PhylomeDB" id="B4JFS6"/>
<evidence type="ECO:0000313" key="2">
    <source>
        <dbReference type="Proteomes" id="UP000001070"/>
    </source>
</evidence>
<reference evidence="1 2" key="1">
    <citation type="journal article" date="2007" name="Nature">
        <title>Evolution of genes and genomes on the Drosophila phylogeny.</title>
        <authorList>
            <consortium name="Drosophila 12 Genomes Consortium"/>
            <person name="Clark A.G."/>
            <person name="Eisen M.B."/>
            <person name="Smith D.R."/>
            <person name="Bergman C.M."/>
            <person name="Oliver B."/>
            <person name="Markow T.A."/>
            <person name="Kaufman T.C."/>
            <person name="Kellis M."/>
            <person name="Gelbart W."/>
            <person name="Iyer V.N."/>
            <person name="Pollard D.A."/>
            <person name="Sackton T.B."/>
            <person name="Larracuente A.M."/>
            <person name="Singh N.D."/>
            <person name="Abad J.P."/>
            <person name="Abt D.N."/>
            <person name="Adryan B."/>
            <person name="Aguade M."/>
            <person name="Akashi H."/>
            <person name="Anderson W.W."/>
            <person name="Aquadro C.F."/>
            <person name="Ardell D.H."/>
            <person name="Arguello R."/>
            <person name="Artieri C.G."/>
            <person name="Barbash D.A."/>
            <person name="Barker D."/>
            <person name="Barsanti P."/>
            <person name="Batterham P."/>
            <person name="Batzoglou S."/>
            <person name="Begun D."/>
            <person name="Bhutkar A."/>
            <person name="Blanco E."/>
            <person name="Bosak S.A."/>
            <person name="Bradley R.K."/>
            <person name="Brand A.D."/>
            <person name="Brent M.R."/>
            <person name="Brooks A.N."/>
            <person name="Brown R.H."/>
            <person name="Butlin R.K."/>
            <person name="Caggese C."/>
            <person name="Calvi B.R."/>
            <person name="Bernardo de Carvalho A."/>
            <person name="Caspi A."/>
            <person name="Castrezana S."/>
            <person name="Celniker S.E."/>
            <person name="Chang J.L."/>
            <person name="Chapple C."/>
            <person name="Chatterji S."/>
            <person name="Chinwalla A."/>
            <person name="Civetta A."/>
            <person name="Clifton S.W."/>
            <person name="Comeron J.M."/>
            <person name="Costello J.C."/>
            <person name="Coyne J.A."/>
            <person name="Daub J."/>
            <person name="David R.G."/>
            <person name="Delcher A.L."/>
            <person name="Delehaunty K."/>
            <person name="Do C.B."/>
            <person name="Ebling H."/>
            <person name="Edwards K."/>
            <person name="Eickbush T."/>
            <person name="Evans J.D."/>
            <person name="Filipski A."/>
            <person name="Findeiss S."/>
            <person name="Freyhult E."/>
            <person name="Fulton L."/>
            <person name="Fulton R."/>
            <person name="Garcia A.C."/>
            <person name="Gardiner A."/>
            <person name="Garfield D.A."/>
            <person name="Garvin B.E."/>
            <person name="Gibson G."/>
            <person name="Gilbert D."/>
            <person name="Gnerre S."/>
            <person name="Godfrey J."/>
            <person name="Good R."/>
            <person name="Gotea V."/>
            <person name="Gravely B."/>
            <person name="Greenberg A.J."/>
            <person name="Griffiths-Jones S."/>
            <person name="Gross S."/>
            <person name="Guigo R."/>
            <person name="Gustafson E.A."/>
            <person name="Haerty W."/>
            <person name="Hahn M.W."/>
            <person name="Halligan D.L."/>
            <person name="Halpern A.L."/>
            <person name="Halter G.M."/>
            <person name="Han M.V."/>
            <person name="Heger A."/>
            <person name="Hillier L."/>
            <person name="Hinrichs A.S."/>
            <person name="Holmes I."/>
            <person name="Hoskins R.A."/>
            <person name="Hubisz M.J."/>
            <person name="Hultmark D."/>
            <person name="Huntley M.A."/>
            <person name="Jaffe D.B."/>
            <person name="Jagadeeshan S."/>
            <person name="Jeck W.R."/>
            <person name="Johnson J."/>
            <person name="Jones C.D."/>
            <person name="Jordan W.C."/>
            <person name="Karpen G.H."/>
            <person name="Kataoka E."/>
            <person name="Keightley P.D."/>
            <person name="Kheradpour P."/>
            <person name="Kirkness E.F."/>
            <person name="Koerich L.B."/>
            <person name="Kristiansen K."/>
            <person name="Kudrna D."/>
            <person name="Kulathinal R.J."/>
            <person name="Kumar S."/>
            <person name="Kwok R."/>
            <person name="Lander E."/>
            <person name="Langley C.H."/>
            <person name="Lapoint R."/>
            <person name="Lazzaro B.P."/>
            <person name="Lee S.J."/>
            <person name="Levesque L."/>
            <person name="Li R."/>
            <person name="Lin C.F."/>
            <person name="Lin M.F."/>
            <person name="Lindblad-Toh K."/>
            <person name="Llopart A."/>
            <person name="Long M."/>
            <person name="Low L."/>
            <person name="Lozovsky E."/>
            <person name="Lu J."/>
            <person name="Luo M."/>
            <person name="Machado C.A."/>
            <person name="Makalowski W."/>
            <person name="Marzo M."/>
            <person name="Matsuda M."/>
            <person name="Matzkin L."/>
            <person name="McAllister B."/>
            <person name="McBride C.S."/>
            <person name="McKernan B."/>
            <person name="McKernan K."/>
            <person name="Mendez-Lago M."/>
            <person name="Minx P."/>
            <person name="Mollenhauer M.U."/>
            <person name="Montooth K."/>
            <person name="Mount S.M."/>
            <person name="Mu X."/>
            <person name="Myers E."/>
            <person name="Negre B."/>
            <person name="Newfeld S."/>
            <person name="Nielsen R."/>
            <person name="Noor M.A."/>
            <person name="O'Grady P."/>
            <person name="Pachter L."/>
            <person name="Papaceit M."/>
            <person name="Parisi M.J."/>
            <person name="Parisi M."/>
            <person name="Parts L."/>
            <person name="Pedersen J.S."/>
            <person name="Pesole G."/>
            <person name="Phillippy A.M."/>
            <person name="Ponting C.P."/>
            <person name="Pop M."/>
            <person name="Porcelli D."/>
            <person name="Powell J.R."/>
            <person name="Prohaska S."/>
            <person name="Pruitt K."/>
            <person name="Puig M."/>
            <person name="Quesneville H."/>
            <person name="Ram K.R."/>
            <person name="Rand D."/>
            <person name="Rasmussen M.D."/>
            <person name="Reed L.K."/>
            <person name="Reenan R."/>
            <person name="Reily A."/>
            <person name="Remington K.A."/>
            <person name="Rieger T.T."/>
            <person name="Ritchie M.G."/>
            <person name="Robin C."/>
            <person name="Rogers Y.H."/>
            <person name="Rohde C."/>
            <person name="Rozas J."/>
            <person name="Rubenfield M.J."/>
            <person name="Ruiz A."/>
            <person name="Russo S."/>
            <person name="Salzberg S.L."/>
            <person name="Sanchez-Gracia A."/>
            <person name="Saranga D.J."/>
            <person name="Sato H."/>
            <person name="Schaeffer S.W."/>
            <person name="Schatz M.C."/>
            <person name="Schlenke T."/>
            <person name="Schwartz R."/>
            <person name="Segarra C."/>
            <person name="Singh R.S."/>
            <person name="Sirot L."/>
            <person name="Sirota M."/>
            <person name="Sisneros N.B."/>
            <person name="Smith C.D."/>
            <person name="Smith T.F."/>
            <person name="Spieth J."/>
            <person name="Stage D.E."/>
            <person name="Stark A."/>
            <person name="Stephan W."/>
            <person name="Strausberg R.L."/>
            <person name="Strempel S."/>
            <person name="Sturgill D."/>
            <person name="Sutton G."/>
            <person name="Sutton G.G."/>
            <person name="Tao W."/>
            <person name="Teichmann S."/>
            <person name="Tobari Y.N."/>
            <person name="Tomimura Y."/>
            <person name="Tsolas J.M."/>
            <person name="Valente V.L."/>
            <person name="Venter E."/>
            <person name="Venter J.C."/>
            <person name="Vicario S."/>
            <person name="Vieira F.G."/>
            <person name="Vilella A.J."/>
            <person name="Villasante A."/>
            <person name="Walenz B."/>
            <person name="Wang J."/>
            <person name="Wasserman M."/>
            <person name="Watts T."/>
            <person name="Wilson D."/>
            <person name="Wilson R.K."/>
            <person name="Wing R.A."/>
            <person name="Wolfner M.F."/>
            <person name="Wong A."/>
            <person name="Wong G.K."/>
            <person name="Wu C.I."/>
            <person name="Wu G."/>
            <person name="Yamamoto D."/>
            <person name="Yang H.P."/>
            <person name="Yang S.P."/>
            <person name="Yorke J.A."/>
            <person name="Yoshida K."/>
            <person name="Zdobnov E."/>
            <person name="Zhang P."/>
            <person name="Zhang Y."/>
            <person name="Zimin A.V."/>
            <person name="Baldwin J."/>
            <person name="Abdouelleil A."/>
            <person name="Abdulkadir J."/>
            <person name="Abebe A."/>
            <person name="Abera B."/>
            <person name="Abreu J."/>
            <person name="Acer S.C."/>
            <person name="Aftuck L."/>
            <person name="Alexander A."/>
            <person name="An P."/>
            <person name="Anderson E."/>
            <person name="Anderson S."/>
            <person name="Arachi H."/>
            <person name="Azer M."/>
            <person name="Bachantsang P."/>
            <person name="Barry A."/>
            <person name="Bayul T."/>
            <person name="Berlin A."/>
            <person name="Bessette D."/>
            <person name="Bloom T."/>
            <person name="Blye J."/>
            <person name="Boguslavskiy L."/>
            <person name="Bonnet C."/>
            <person name="Boukhgalter B."/>
            <person name="Bourzgui I."/>
            <person name="Brown A."/>
            <person name="Cahill P."/>
            <person name="Channer S."/>
            <person name="Cheshatsang Y."/>
            <person name="Chuda L."/>
            <person name="Citroen M."/>
            <person name="Collymore A."/>
            <person name="Cooke P."/>
            <person name="Costello M."/>
            <person name="D'Aco K."/>
            <person name="Daza R."/>
            <person name="De Haan G."/>
            <person name="DeGray S."/>
            <person name="DeMaso C."/>
            <person name="Dhargay N."/>
            <person name="Dooley K."/>
            <person name="Dooley E."/>
            <person name="Doricent M."/>
            <person name="Dorje P."/>
            <person name="Dorjee K."/>
            <person name="Dupes A."/>
            <person name="Elong R."/>
            <person name="Falk J."/>
            <person name="Farina A."/>
            <person name="Faro S."/>
            <person name="Ferguson D."/>
            <person name="Fisher S."/>
            <person name="Foley C.D."/>
            <person name="Franke A."/>
            <person name="Friedrich D."/>
            <person name="Gadbois L."/>
            <person name="Gearin G."/>
            <person name="Gearin C.R."/>
            <person name="Giannoukos G."/>
            <person name="Goode T."/>
            <person name="Graham J."/>
            <person name="Grandbois E."/>
            <person name="Grewal S."/>
            <person name="Gyaltsen K."/>
            <person name="Hafez N."/>
            <person name="Hagos B."/>
            <person name="Hall J."/>
            <person name="Henson C."/>
            <person name="Hollinger A."/>
            <person name="Honan T."/>
            <person name="Huard M.D."/>
            <person name="Hughes L."/>
            <person name="Hurhula B."/>
            <person name="Husby M.E."/>
            <person name="Kamat A."/>
            <person name="Kanga B."/>
            <person name="Kashin S."/>
            <person name="Khazanovich D."/>
            <person name="Kisner P."/>
            <person name="Lance K."/>
            <person name="Lara M."/>
            <person name="Lee W."/>
            <person name="Lennon N."/>
            <person name="Letendre F."/>
            <person name="LeVine R."/>
            <person name="Lipovsky A."/>
            <person name="Liu X."/>
            <person name="Liu J."/>
            <person name="Liu S."/>
            <person name="Lokyitsang T."/>
            <person name="Lokyitsang Y."/>
            <person name="Lubonja R."/>
            <person name="Lui A."/>
            <person name="MacDonald P."/>
            <person name="Magnisalis V."/>
            <person name="Maru K."/>
            <person name="Matthews C."/>
            <person name="McCusker W."/>
            <person name="McDonough S."/>
            <person name="Mehta T."/>
            <person name="Meldrim J."/>
            <person name="Meneus L."/>
            <person name="Mihai O."/>
            <person name="Mihalev A."/>
            <person name="Mihova T."/>
            <person name="Mittelman R."/>
            <person name="Mlenga V."/>
            <person name="Montmayeur A."/>
            <person name="Mulrain L."/>
            <person name="Navidi A."/>
            <person name="Naylor J."/>
            <person name="Negash T."/>
            <person name="Nguyen T."/>
            <person name="Nguyen N."/>
            <person name="Nicol R."/>
            <person name="Norbu C."/>
            <person name="Norbu N."/>
            <person name="Novod N."/>
            <person name="O'Neill B."/>
            <person name="Osman S."/>
            <person name="Markiewicz E."/>
            <person name="Oyono O.L."/>
            <person name="Patti C."/>
            <person name="Phunkhang P."/>
            <person name="Pierre F."/>
            <person name="Priest M."/>
            <person name="Raghuraman S."/>
            <person name="Rege F."/>
            <person name="Reyes R."/>
            <person name="Rise C."/>
            <person name="Rogov P."/>
            <person name="Ross K."/>
            <person name="Ryan E."/>
            <person name="Settipalli S."/>
            <person name="Shea T."/>
            <person name="Sherpa N."/>
            <person name="Shi L."/>
            <person name="Shih D."/>
            <person name="Sparrow T."/>
            <person name="Spaulding J."/>
            <person name="Stalker J."/>
            <person name="Stange-Thomann N."/>
            <person name="Stavropoulos S."/>
            <person name="Stone C."/>
            <person name="Strader C."/>
            <person name="Tesfaye S."/>
            <person name="Thomson T."/>
            <person name="Thoulutsang Y."/>
            <person name="Thoulutsang D."/>
            <person name="Topham K."/>
            <person name="Topping I."/>
            <person name="Tsamla T."/>
            <person name="Vassiliev H."/>
            <person name="Vo A."/>
            <person name="Wangchuk T."/>
            <person name="Wangdi T."/>
            <person name="Weiand M."/>
            <person name="Wilkinson J."/>
            <person name="Wilson A."/>
            <person name="Yadav S."/>
            <person name="Young G."/>
            <person name="Yu Q."/>
            <person name="Zembek L."/>
            <person name="Zhong D."/>
            <person name="Zimmer A."/>
            <person name="Zwirko Z."/>
            <person name="Jaffe D.B."/>
            <person name="Alvarez P."/>
            <person name="Brockman W."/>
            <person name="Butler J."/>
            <person name="Chin C."/>
            <person name="Gnerre S."/>
            <person name="Grabherr M."/>
            <person name="Kleber M."/>
            <person name="Mauceli E."/>
            <person name="MacCallum I."/>
        </authorList>
    </citation>
    <scope>NUCLEOTIDE SEQUENCE [LARGE SCALE GENOMIC DNA]</scope>
    <source>
        <strain evidence="2">Tucson 15287-2541.00</strain>
    </source>
</reference>
<dbReference type="STRING" id="7222.B4JFS6"/>
<dbReference type="Proteomes" id="UP000001070">
    <property type="component" value="Unassembled WGS sequence"/>
</dbReference>
<dbReference type="SMR" id="B4JFS6"/>
<dbReference type="InterPro" id="IPR009961">
    <property type="entry name" value="DUF1487"/>
</dbReference>
<dbReference type="InterPro" id="IPR016161">
    <property type="entry name" value="Ald_DH/histidinol_DH"/>
</dbReference>
<proteinExistence type="predicted"/>
<dbReference type="EMBL" id="CH916369">
    <property type="protein sequence ID" value="EDV93557.1"/>
    <property type="molecule type" value="Genomic_DNA"/>
</dbReference>
<dbReference type="KEGG" id="dgr:6563650"/>
<dbReference type="GO" id="GO:0016491">
    <property type="term" value="F:oxidoreductase activity"/>
    <property type="evidence" value="ECO:0007669"/>
    <property type="project" value="InterPro"/>
</dbReference>
<dbReference type="HOGENOM" id="CLU_072169_0_0_1"/>
<dbReference type="eggNOG" id="ENOG502T9Q2">
    <property type="taxonomic scope" value="Eukaryota"/>
</dbReference>
<accession>B4JFS6</accession>
<sequence>MCQIPDNFITSDLVNHLRCDKLKFELAPPPTKTKTSWTHARFLFVFEKGDLNTAAHYLAERMHEPFDPFPIAVVAVQHAVYDEFIERVRNRFHQVKPHVATHPNFERSLLELKLGGVKYVVAPESNAPPIASPIIVTDKVTQLFFSSSPSGVVVLKRFSDVPEAARIFDHEQPQFDAVHLFDERISTVYELAKRITCAQFYVNCFDVCMMPILTFYGLRQPHSLLHNGFHYETLEMDNVWRIIVFPYTTSFVRSCCCVPGQCTCFADKKVCCD</sequence>
<dbReference type="AlphaFoldDB" id="B4JFS6"/>
<name>B4JFS6_DROGR</name>
<dbReference type="PANTHER" id="PTHR21644">
    <property type="entry name" value="AT02555P-RELATED"/>
    <property type="match status" value="1"/>
</dbReference>
<dbReference type="OrthoDB" id="7881997at2759"/>
<dbReference type="InParanoid" id="B4JFS6"/>
<gene>
    <name evidence="1" type="primary">Dgri\GH19385</name>
    <name evidence="1" type="ORF">Dgri_GH19385</name>
</gene>
<keyword evidence="2" id="KW-1185">Reference proteome</keyword>
<dbReference type="PANTHER" id="PTHR21644:SF0">
    <property type="entry name" value="AT02555P-RELATED"/>
    <property type="match status" value="1"/>
</dbReference>
<organism evidence="2">
    <name type="scientific">Drosophila grimshawi</name>
    <name type="common">Hawaiian fruit fly</name>
    <name type="synonym">Idiomyia grimshawi</name>
    <dbReference type="NCBI Taxonomy" id="7222"/>
    <lineage>
        <taxon>Eukaryota</taxon>
        <taxon>Metazoa</taxon>
        <taxon>Ecdysozoa</taxon>
        <taxon>Arthropoda</taxon>
        <taxon>Hexapoda</taxon>
        <taxon>Insecta</taxon>
        <taxon>Pterygota</taxon>
        <taxon>Neoptera</taxon>
        <taxon>Endopterygota</taxon>
        <taxon>Diptera</taxon>
        <taxon>Brachycera</taxon>
        <taxon>Muscomorpha</taxon>
        <taxon>Ephydroidea</taxon>
        <taxon>Drosophilidae</taxon>
        <taxon>Drosophila</taxon>
        <taxon>Hawaiian Drosophila</taxon>
    </lineage>
</organism>
<protein>
    <submittedName>
        <fullName evidence="1">GH19385</fullName>
    </submittedName>
</protein>
<dbReference type="OMA" id="YKRGYHY"/>